<dbReference type="AlphaFoldDB" id="A0A0F9M1D9"/>
<sequence length="61" mass="7185">MAVEVKERTIQIPLRTDILDKMEKYIDEVNGSGRLLYKYKQRQFIAEAILEYIANHLEEGT</sequence>
<protein>
    <submittedName>
        <fullName evidence="1">Uncharacterized protein</fullName>
    </submittedName>
</protein>
<accession>A0A0F9M1D9</accession>
<gene>
    <name evidence="1" type="ORF">LCGC14_1515050</name>
</gene>
<reference evidence="1" key="1">
    <citation type="journal article" date="2015" name="Nature">
        <title>Complex archaea that bridge the gap between prokaryotes and eukaryotes.</title>
        <authorList>
            <person name="Spang A."/>
            <person name="Saw J.H."/>
            <person name="Jorgensen S.L."/>
            <person name="Zaremba-Niedzwiedzka K."/>
            <person name="Martijn J."/>
            <person name="Lind A.E."/>
            <person name="van Eijk R."/>
            <person name="Schleper C."/>
            <person name="Guy L."/>
            <person name="Ettema T.J."/>
        </authorList>
    </citation>
    <scope>NUCLEOTIDE SEQUENCE</scope>
</reference>
<name>A0A0F9M1D9_9ZZZZ</name>
<comment type="caution">
    <text evidence="1">The sequence shown here is derived from an EMBL/GenBank/DDBJ whole genome shotgun (WGS) entry which is preliminary data.</text>
</comment>
<proteinExistence type="predicted"/>
<organism evidence="1">
    <name type="scientific">marine sediment metagenome</name>
    <dbReference type="NCBI Taxonomy" id="412755"/>
    <lineage>
        <taxon>unclassified sequences</taxon>
        <taxon>metagenomes</taxon>
        <taxon>ecological metagenomes</taxon>
    </lineage>
</organism>
<dbReference type="EMBL" id="LAZR01011163">
    <property type="protein sequence ID" value="KKM63082.1"/>
    <property type="molecule type" value="Genomic_DNA"/>
</dbReference>
<evidence type="ECO:0000313" key="1">
    <source>
        <dbReference type="EMBL" id="KKM63082.1"/>
    </source>
</evidence>